<reference evidence="2" key="1">
    <citation type="submission" date="2021-11" db="EMBL/GenBank/DDBJ databases">
        <authorList>
            <person name="Schell T."/>
        </authorList>
    </citation>
    <scope>NUCLEOTIDE SEQUENCE</scope>
    <source>
        <strain evidence="2">M5</strain>
    </source>
</reference>
<dbReference type="Proteomes" id="UP000789390">
    <property type="component" value="Unassembled WGS sequence"/>
</dbReference>
<evidence type="ECO:0000313" key="2">
    <source>
        <dbReference type="EMBL" id="CAH0101527.1"/>
    </source>
</evidence>
<feature type="region of interest" description="Disordered" evidence="1">
    <location>
        <begin position="109"/>
        <end position="200"/>
    </location>
</feature>
<dbReference type="AlphaFoldDB" id="A0A8J2RG18"/>
<evidence type="ECO:0000256" key="1">
    <source>
        <dbReference type="SAM" id="MobiDB-lite"/>
    </source>
</evidence>
<gene>
    <name evidence="2" type="ORF">DGAL_LOCUS3859</name>
</gene>
<accession>A0A8J2RG18</accession>
<evidence type="ECO:0000313" key="3">
    <source>
        <dbReference type="Proteomes" id="UP000789390"/>
    </source>
</evidence>
<organism evidence="2 3">
    <name type="scientific">Daphnia galeata</name>
    <dbReference type="NCBI Taxonomy" id="27404"/>
    <lineage>
        <taxon>Eukaryota</taxon>
        <taxon>Metazoa</taxon>
        <taxon>Ecdysozoa</taxon>
        <taxon>Arthropoda</taxon>
        <taxon>Crustacea</taxon>
        <taxon>Branchiopoda</taxon>
        <taxon>Diplostraca</taxon>
        <taxon>Cladocera</taxon>
        <taxon>Anomopoda</taxon>
        <taxon>Daphniidae</taxon>
        <taxon>Daphnia</taxon>
    </lineage>
</organism>
<dbReference type="EMBL" id="CAKKLH010000058">
    <property type="protein sequence ID" value="CAH0101527.1"/>
    <property type="molecule type" value="Genomic_DNA"/>
</dbReference>
<name>A0A8J2RG18_9CRUS</name>
<sequence>MSVTKSNSGIVHSTSLILQHGCRTIDLFPSVAQDSRSSERTAMHLLKRVTNKISCVVRVSANMAALALLGAPSDTISCQFFIVYVEEAVQYVLHNPDYKDSVEGENKKFKNLSGDEFDDQENSVPEQKERLENDDSQQETISLNPSGDPEDISTFVSIQDGVHDDHPPAPTGQGKNGRPSNGTFSLAKSHPLFLTREARL</sequence>
<proteinExistence type="predicted"/>
<protein>
    <submittedName>
        <fullName evidence="2">Uncharacterized protein</fullName>
    </submittedName>
</protein>
<keyword evidence="3" id="KW-1185">Reference proteome</keyword>
<comment type="caution">
    <text evidence="2">The sequence shown here is derived from an EMBL/GenBank/DDBJ whole genome shotgun (WGS) entry which is preliminary data.</text>
</comment>